<accession>A0A1L7RNQ7</accession>
<dbReference type="EMBL" id="LK995499">
    <property type="protein sequence ID" value="CED91282.1"/>
    <property type="molecule type" value="Genomic_DNA"/>
</dbReference>
<proteinExistence type="predicted"/>
<reference evidence="1" key="1">
    <citation type="submission" date="2014-07" db="EMBL/GenBank/DDBJ databases">
        <authorList>
            <person name="Zhang J.E."/>
            <person name="Yang H."/>
            <person name="Guo J."/>
            <person name="Deng Z."/>
            <person name="Luo H."/>
            <person name="Luo M."/>
            <person name="Zhao B."/>
        </authorList>
    </citation>
    <scope>NUCLEOTIDE SEQUENCE</scope>
    <source>
        <strain evidence="1">AM4</strain>
    </source>
</reference>
<protein>
    <submittedName>
        <fullName evidence="1">Uncharacterized protein</fullName>
    </submittedName>
</protein>
<organism evidence="1">
    <name type="scientific">Actinomyces succiniciruminis</name>
    <dbReference type="NCBI Taxonomy" id="1522002"/>
    <lineage>
        <taxon>Bacteria</taxon>
        <taxon>Bacillati</taxon>
        <taxon>Actinomycetota</taxon>
        <taxon>Actinomycetes</taxon>
        <taxon>Actinomycetales</taxon>
        <taxon>Actinomycetaceae</taxon>
        <taxon>Actinomyces</taxon>
    </lineage>
</organism>
<dbReference type="AlphaFoldDB" id="A0A1L7RNQ7"/>
<name>A0A1L7RNQ7_9ACTO</name>
<dbReference type="RefSeq" id="WP_210580096.1">
    <property type="nucleotide sequence ID" value="NZ_LK995499.1"/>
</dbReference>
<sequence length="160" mass="17892">MSESVDADVPFAPTVDWWAMTPDERLETLGELRIWVAKLIVAYGHRSVGSIPRCWEQHEGAVRLLDALHRSYLIATHPAQVGEALIGWHHNLTYVREELRTLFGGCACTDTHHAPLTPPSWATDMAEAGKDSDTWQACQDRALAAYRQQVQETAERATDA</sequence>
<gene>
    <name evidence="1" type="ORF">AAM4_1450</name>
</gene>
<evidence type="ECO:0000313" key="1">
    <source>
        <dbReference type="EMBL" id="CED91282.1"/>
    </source>
</evidence>